<organism evidence="2">
    <name type="scientific">Rhizophora mucronata</name>
    <name type="common">Asiatic mangrove</name>
    <dbReference type="NCBI Taxonomy" id="61149"/>
    <lineage>
        <taxon>Eukaryota</taxon>
        <taxon>Viridiplantae</taxon>
        <taxon>Streptophyta</taxon>
        <taxon>Embryophyta</taxon>
        <taxon>Tracheophyta</taxon>
        <taxon>Spermatophyta</taxon>
        <taxon>Magnoliopsida</taxon>
        <taxon>eudicotyledons</taxon>
        <taxon>Gunneridae</taxon>
        <taxon>Pentapetalae</taxon>
        <taxon>rosids</taxon>
        <taxon>fabids</taxon>
        <taxon>Malpighiales</taxon>
        <taxon>Rhizophoraceae</taxon>
        <taxon>Rhizophora</taxon>
    </lineage>
</organism>
<name>A0A2P2M9K6_RHIMU</name>
<keyword evidence="1" id="KW-1133">Transmembrane helix</keyword>
<keyword evidence="1" id="KW-0472">Membrane</keyword>
<dbReference type="AlphaFoldDB" id="A0A2P2M9K6"/>
<evidence type="ECO:0000256" key="1">
    <source>
        <dbReference type="SAM" id="Phobius"/>
    </source>
</evidence>
<keyword evidence="1" id="KW-0812">Transmembrane</keyword>
<dbReference type="EMBL" id="GGEC01046418">
    <property type="protein sequence ID" value="MBX26902.1"/>
    <property type="molecule type" value="Transcribed_RNA"/>
</dbReference>
<reference evidence="2" key="1">
    <citation type="submission" date="2018-02" db="EMBL/GenBank/DDBJ databases">
        <title>Rhizophora mucronata_Transcriptome.</title>
        <authorList>
            <person name="Meera S.P."/>
            <person name="Sreeshan A."/>
            <person name="Augustine A."/>
        </authorList>
    </citation>
    <scope>NUCLEOTIDE SEQUENCE</scope>
    <source>
        <tissue evidence="2">Leaf</tissue>
    </source>
</reference>
<sequence length="86" mass="9625">MPLINIGKLFIRWTFGLRCITKILRLSLQKSKLCCLITLEFSLFFIIICFVSFVFGSVHCVVGVIVKTDTPPKGNGVPFCKSQVIS</sequence>
<protein>
    <submittedName>
        <fullName evidence="2">Uncharacterized protein</fullName>
    </submittedName>
</protein>
<accession>A0A2P2M9K6</accession>
<proteinExistence type="predicted"/>
<feature type="transmembrane region" description="Helical" evidence="1">
    <location>
        <begin position="33"/>
        <end position="66"/>
    </location>
</feature>
<evidence type="ECO:0000313" key="2">
    <source>
        <dbReference type="EMBL" id="MBX26902.1"/>
    </source>
</evidence>